<organism evidence="2 3">
    <name type="scientific">Sulfuriroseicoccus oceanibius</name>
    <dbReference type="NCBI Taxonomy" id="2707525"/>
    <lineage>
        <taxon>Bacteria</taxon>
        <taxon>Pseudomonadati</taxon>
        <taxon>Verrucomicrobiota</taxon>
        <taxon>Verrucomicrobiia</taxon>
        <taxon>Verrucomicrobiales</taxon>
        <taxon>Verrucomicrobiaceae</taxon>
        <taxon>Sulfuriroseicoccus</taxon>
    </lineage>
</organism>
<dbReference type="Gene3D" id="2.60.120.200">
    <property type="match status" value="1"/>
</dbReference>
<gene>
    <name evidence="2" type="ORF">G3M56_003065</name>
</gene>
<dbReference type="GO" id="GO:0016989">
    <property type="term" value="F:sigma factor antagonist activity"/>
    <property type="evidence" value="ECO:0007669"/>
    <property type="project" value="TreeGrafter"/>
</dbReference>
<keyword evidence="3" id="KW-1185">Reference proteome</keyword>
<dbReference type="Proteomes" id="UP000475117">
    <property type="component" value="Chromosome"/>
</dbReference>
<dbReference type="InterPro" id="IPR013320">
    <property type="entry name" value="ConA-like_dom_sf"/>
</dbReference>
<dbReference type="Gene3D" id="2.60.120.1440">
    <property type="match status" value="1"/>
</dbReference>
<accession>A0A6B3L997</accession>
<dbReference type="PANTHER" id="PTHR30273:SF2">
    <property type="entry name" value="PROTEIN FECR"/>
    <property type="match status" value="1"/>
</dbReference>
<evidence type="ECO:0000313" key="2">
    <source>
        <dbReference type="EMBL" id="QQL45584.1"/>
    </source>
</evidence>
<name>A0A6B3L997_9BACT</name>
<reference evidence="2 3" key="1">
    <citation type="submission" date="2020-12" db="EMBL/GenBank/DDBJ databases">
        <title>Sulforoseuscoccus oceanibium gen. nov., sp. nov., a representative of the phylum Verrucomicrobia with special cytoplasmic membrane, and proposal of Sulforoseuscoccusaceae fam. nov.</title>
        <authorList>
            <person name="Xi F."/>
        </authorList>
    </citation>
    <scope>NUCLEOTIDE SEQUENCE [LARGE SCALE GENOMIC DNA]</scope>
    <source>
        <strain evidence="2 3">T37</strain>
    </source>
</reference>
<protein>
    <submittedName>
        <fullName evidence="2">FecR domain-containing protein</fullName>
    </submittedName>
</protein>
<dbReference type="PANTHER" id="PTHR30273">
    <property type="entry name" value="PERIPLASMIC SIGNAL SENSOR AND SIGMA FACTOR ACTIVATOR FECR-RELATED"/>
    <property type="match status" value="1"/>
</dbReference>
<sequence length="539" mass="58815">MREGRFQDLLSRLVERDLDADEMAELDAWLRQSSEARREYLEYVANDVLLQAELAPVASSGGDRQRVISMRDVLRMRRAREVRIAVAAAAAVLLVSALVLSLLRVDQSVEYALEVELAPDSSYTIEHLQDGKLVAASDAAMRVGSRMVLEQGVVQLGFESGVTAVVQAPAELTLRSESALELTRGKGWFRVEDGAEGFEVVTPEFTVKDLGTEFGVVSVDDGADQVHVFEGIVEVTHGAGAGSAVVLNGGAARELVDGGDLREVALAPHQFLKELPEYVPYVHWAFEPRDGYVDLVAGGTHPLAEVMETGFRAQSAPASFVSTPGVFGQALHDMGQGGLIGTDWPGIGGDAPRTIAYWVKLEEGHRYLYPVLGWGERRLDPTRVDKADGPDTSAFFSFVESLDADSGNTVAGLSFGGYWVKGRRHIGDGKWHHVVQVFSGKYLPNGAPHVVQYVDGWQDRTDSFYHEYWMERDAERIEVATEVSSPQSVPVSMASSLFSADGPGSLSPLMLDEVYVIEGAINSFRVRQLMEENRVGEGE</sequence>
<dbReference type="AlphaFoldDB" id="A0A6B3L997"/>
<feature type="domain" description="FecR protein" evidence="1">
    <location>
        <begin position="170"/>
        <end position="234"/>
    </location>
</feature>
<dbReference type="RefSeq" id="WP_164363209.1">
    <property type="nucleotide sequence ID" value="NZ_CP066776.1"/>
</dbReference>
<dbReference type="EMBL" id="CP066776">
    <property type="protein sequence ID" value="QQL45584.1"/>
    <property type="molecule type" value="Genomic_DNA"/>
</dbReference>
<proteinExistence type="predicted"/>
<evidence type="ECO:0000259" key="1">
    <source>
        <dbReference type="Pfam" id="PF04773"/>
    </source>
</evidence>
<dbReference type="InterPro" id="IPR006860">
    <property type="entry name" value="FecR"/>
</dbReference>
<dbReference type="InterPro" id="IPR012373">
    <property type="entry name" value="Ferrdict_sens_TM"/>
</dbReference>
<dbReference type="KEGG" id="soa:G3M56_003065"/>
<dbReference type="Pfam" id="PF04773">
    <property type="entry name" value="FecR"/>
    <property type="match status" value="1"/>
</dbReference>
<dbReference type="SUPFAM" id="SSF49899">
    <property type="entry name" value="Concanavalin A-like lectins/glucanases"/>
    <property type="match status" value="1"/>
</dbReference>
<evidence type="ECO:0000313" key="3">
    <source>
        <dbReference type="Proteomes" id="UP000475117"/>
    </source>
</evidence>